<dbReference type="EMBL" id="VSSQ01065835">
    <property type="protein sequence ID" value="MPN18493.1"/>
    <property type="molecule type" value="Genomic_DNA"/>
</dbReference>
<sequence length="82" mass="8945">MYPGFPVRLSGTGGLWDDPAQRPRKPIHQRRISEGAGAIRCGSKHERYGPLLRQRQDGELFCDAEEGKALSNQDGADAHGTG</sequence>
<protein>
    <submittedName>
        <fullName evidence="2">Uncharacterized protein</fullName>
    </submittedName>
</protein>
<reference evidence="2" key="1">
    <citation type="submission" date="2019-08" db="EMBL/GenBank/DDBJ databases">
        <authorList>
            <person name="Kucharzyk K."/>
            <person name="Murdoch R.W."/>
            <person name="Higgins S."/>
            <person name="Loffler F."/>
        </authorList>
    </citation>
    <scope>NUCLEOTIDE SEQUENCE</scope>
</reference>
<proteinExistence type="predicted"/>
<accession>A0A645G300</accession>
<evidence type="ECO:0000256" key="1">
    <source>
        <dbReference type="SAM" id="MobiDB-lite"/>
    </source>
</evidence>
<organism evidence="2">
    <name type="scientific">bioreactor metagenome</name>
    <dbReference type="NCBI Taxonomy" id="1076179"/>
    <lineage>
        <taxon>unclassified sequences</taxon>
        <taxon>metagenomes</taxon>
        <taxon>ecological metagenomes</taxon>
    </lineage>
</organism>
<feature type="region of interest" description="Disordered" evidence="1">
    <location>
        <begin position="1"/>
        <end position="27"/>
    </location>
</feature>
<evidence type="ECO:0000313" key="2">
    <source>
        <dbReference type="EMBL" id="MPN18493.1"/>
    </source>
</evidence>
<dbReference type="AlphaFoldDB" id="A0A645G300"/>
<comment type="caution">
    <text evidence="2">The sequence shown here is derived from an EMBL/GenBank/DDBJ whole genome shotgun (WGS) entry which is preliminary data.</text>
</comment>
<gene>
    <name evidence="2" type="ORF">SDC9_165853</name>
</gene>
<name>A0A645G300_9ZZZZ</name>